<keyword evidence="1" id="KW-0472">Membrane</keyword>
<dbReference type="InterPro" id="IPR056498">
    <property type="entry name" value="DAAF9_N"/>
</dbReference>
<feature type="domain" description="DAAF9 PH" evidence="6">
    <location>
        <begin position="567"/>
        <end position="674"/>
    </location>
</feature>
<reference evidence="7" key="1">
    <citation type="submission" date="2020-07" db="EMBL/GenBank/DDBJ databases">
        <title>A long reads based de novo assembly of the rainbow trout Arlee double haploid line genome.</title>
        <authorList>
            <person name="Gao G."/>
            <person name="Palti Y."/>
        </authorList>
    </citation>
    <scope>NUCLEOTIDE SEQUENCE [LARGE SCALE GENOMIC DNA]</scope>
</reference>
<evidence type="ECO:0000259" key="3">
    <source>
        <dbReference type="Pfam" id="PF23319"/>
    </source>
</evidence>
<dbReference type="InterPro" id="IPR057478">
    <property type="entry name" value="DAAF9_2"/>
</dbReference>
<organism evidence="7 8">
    <name type="scientific">Oncorhynchus mykiss</name>
    <name type="common">Rainbow trout</name>
    <name type="synonym">Salmo gairdneri</name>
    <dbReference type="NCBI Taxonomy" id="8022"/>
    <lineage>
        <taxon>Eukaryota</taxon>
        <taxon>Metazoa</taxon>
        <taxon>Chordata</taxon>
        <taxon>Craniata</taxon>
        <taxon>Vertebrata</taxon>
        <taxon>Euteleostomi</taxon>
        <taxon>Actinopterygii</taxon>
        <taxon>Neopterygii</taxon>
        <taxon>Teleostei</taxon>
        <taxon>Protacanthopterygii</taxon>
        <taxon>Salmoniformes</taxon>
        <taxon>Salmonidae</taxon>
        <taxon>Salmoninae</taxon>
        <taxon>Oncorhynchus</taxon>
    </lineage>
</organism>
<dbReference type="InterPro" id="IPR040342">
    <property type="entry name" value="DNAAF9"/>
</dbReference>
<feature type="domain" description="DAAF9" evidence="5">
    <location>
        <begin position="1021"/>
        <end position="1196"/>
    </location>
</feature>
<keyword evidence="1" id="KW-0812">Transmembrane</keyword>
<proteinExistence type="predicted"/>
<dbReference type="Pfam" id="PF25203">
    <property type="entry name" value="PB_DAAF9"/>
    <property type="match status" value="1"/>
</dbReference>
<dbReference type="Pfam" id="PF23281">
    <property type="entry name" value="DAAF9_N"/>
    <property type="match status" value="1"/>
</dbReference>
<dbReference type="InterPro" id="IPR058843">
    <property type="entry name" value="PH_DAAF9"/>
</dbReference>
<dbReference type="PANTHER" id="PTHR33664:SF1">
    <property type="entry name" value="DYNEIN AXONEMAL ASSEMBLY FACTOR 9"/>
    <property type="match status" value="1"/>
</dbReference>
<reference evidence="7" key="3">
    <citation type="submission" date="2025-09" db="UniProtKB">
        <authorList>
            <consortium name="Ensembl"/>
        </authorList>
    </citation>
    <scope>IDENTIFICATION</scope>
</reference>
<dbReference type="InterPro" id="IPR058844">
    <property type="entry name" value="PB_DAAF9"/>
</dbReference>
<evidence type="ECO:0000259" key="5">
    <source>
        <dbReference type="Pfam" id="PF25204"/>
    </source>
</evidence>
<feature type="domain" description="DAAF9 N-terminal" evidence="2">
    <location>
        <begin position="56"/>
        <end position="248"/>
    </location>
</feature>
<reference evidence="7" key="2">
    <citation type="submission" date="2025-08" db="UniProtKB">
        <authorList>
            <consortium name="Ensembl"/>
        </authorList>
    </citation>
    <scope>IDENTIFICATION</scope>
</reference>
<name>A0A8K9V286_ONCMY</name>
<protein>
    <submittedName>
        <fullName evidence="7">Dynein axonemal assembly factor 9</fullName>
    </submittedName>
</protein>
<feature type="domain" description="DAAF9 pita-bread-like" evidence="4">
    <location>
        <begin position="252"/>
        <end position="511"/>
    </location>
</feature>
<evidence type="ECO:0000259" key="6">
    <source>
        <dbReference type="Pfam" id="PF26246"/>
    </source>
</evidence>
<evidence type="ECO:0000256" key="1">
    <source>
        <dbReference type="SAM" id="Phobius"/>
    </source>
</evidence>
<feature type="domain" description="DAAF9 CobW C-like" evidence="3">
    <location>
        <begin position="1224"/>
        <end position="1269"/>
    </location>
</feature>
<dbReference type="Pfam" id="PF23319">
    <property type="entry name" value="CobW_C_DAAF9"/>
    <property type="match status" value="1"/>
</dbReference>
<dbReference type="PANTHER" id="PTHR33664">
    <property type="entry name" value="RCG26366"/>
    <property type="match status" value="1"/>
</dbReference>
<accession>A0A8K9V286</accession>
<dbReference type="Proteomes" id="UP000694395">
    <property type="component" value="Chromosome 25"/>
</dbReference>
<dbReference type="InterPro" id="IPR056414">
    <property type="entry name" value="DAAF9_CobW_C"/>
</dbReference>
<evidence type="ECO:0000259" key="4">
    <source>
        <dbReference type="Pfam" id="PF25203"/>
    </source>
</evidence>
<evidence type="ECO:0000259" key="2">
    <source>
        <dbReference type="Pfam" id="PF23281"/>
    </source>
</evidence>
<keyword evidence="8" id="KW-1185">Reference proteome</keyword>
<dbReference type="Pfam" id="PF25204">
    <property type="entry name" value="DAAF9_2"/>
    <property type="match status" value="1"/>
</dbReference>
<dbReference type="GeneTree" id="ENSGT00390000003692"/>
<keyword evidence="1" id="KW-1133">Transmembrane helix</keyword>
<dbReference type="Ensembl" id="ENSOMYT00000143984.1">
    <property type="protein sequence ID" value="ENSOMYP00000117898.1"/>
    <property type="gene ID" value="ENSOMYG00000074713.1"/>
</dbReference>
<dbReference type="Pfam" id="PF26246">
    <property type="entry name" value="PH_DAAF9"/>
    <property type="match status" value="1"/>
</dbReference>
<feature type="transmembrane region" description="Helical" evidence="1">
    <location>
        <begin position="21"/>
        <end position="42"/>
    </location>
</feature>
<evidence type="ECO:0000313" key="8">
    <source>
        <dbReference type="Proteomes" id="UP000694395"/>
    </source>
</evidence>
<dbReference type="GO" id="GO:0005829">
    <property type="term" value="C:cytosol"/>
    <property type="evidence" value="ECO:0007669"/>
    <property type="project" value="UniProtKB-ARBA"/>
</dbReference>
<sequence length="1397" mass="152381">MTFPLSRRRTDSLLSNCCSKGTGFYPIVWFIWWMFICILTNWHQWHLLYLRYIVFVFFSCSRLRHVQSLLWEGEASPDGILCSLGIDSRYNEGCSELANYLFYGLYRKNQLNLEHILEDFPEEVLDDVIVLIKAESVHLYCNPINYSYLLPYVSHWRNLSIHCMNQTEYEDEEAAEEFKISSFVSMVQDCSRIGVPYSTQGHIQTFDMFMIEKWPIIQAFALEGIGGGSFFTMKYKLMDISEKLWQTYTRLDPVSLDNLLTEDLVLFEKQWSSFFSSFDIESHLSILELSEAQAGEAFRSYFSHGLISSNIADSSRRRQPLVLFGSHSSMENLHSYSFNFPSDGHQVRNTGPQGTPAKHMVLQCVAPKGSLACSRTYFFGTTHIPYLGKHTAVQSVLAGIKCYSNTTSATKVIVISPTSYRLYFIVVVVCPRRPCQCTTSQTSSGVRGQGLRVILYSGGCVSQASMSVYDIPDLQWGKGDLGSVVFSESFLVSSINIQQKDGSVSSDSCYTILTTALPRYVCWLEEEGTCLGTSLTTADTVAVSDQPWFCYCYCAFSVCGVVIHSTTVPHISVSAVCVRQDSSSVVAALFVQYEAALLSHLPFPLHSDDHCLVFSLQPRSQSHRAFYSQVLPVWQGSDSGLSLQLVDREQLTWEQRNMFLQHFALSSVGQEPIQDDHLGYVSDCGVPHCGVPHCGVPHYGVPHCGVPNYGVPNCGVPHCGVPHCGVPHCGVPNYGVPNCGVPNCGVPNCGVPNYGVPNCGVPNYGVPNCGVPNCGVPNYGVPNCGVPNCGVPNGGVPNGGVPNCGVPNCGVPNCGVPNYGVPNCGVPNYGVPNCGVPNYGVPNCGVPNCGVPNYGVPNCGVPNCGVPNGGVPNGGVPNGGVPNCGVPNCGVPNCGVPNCGVPNGGVPHCGVPNCGVPNCGVPNCGVPNCGVPNYGVPNCGVPNCCVPNCGVPNCGVPNGGVPNCGVPNCGVPNCGVPNCGVPNCGVPNCGVPNYGVPNCGVPNCGVPRCGVPRCGCFPCVCRWVVYRPGPDCSDCFSTSHLQRYLSCFLETQRAHGGKPRLLLLTPGCTDILDVVQAVLSHPDAVVQACFTIGAVTACVDPLSSYMEHRFVFPKLVEQCSQGIVSTVVFTGLAAEQKNPLLQTVQQLIRSANPNAVFILAERGAVTRNEDVKMILSESSFSEAQMMRARYLLYPGWIYIVYSTMLNHVYFLPLNILPVSLCPLAFKSALRPNPFRGNVYNVSGKVLFSDSERMMEVSYNTVSGNLRITQQPLGDSHQGDQEPSGCFLLFHGVGLTQEALKDWLRICVKQKEVRKVKKTHTSLSPQEIRTIHVKRHLDPLPPGFFYNGQQYVSFFGEKNNFHPQMDQFIAEYVEEANREIDLFNNQLEQQQHQDLFDP</sequence>
<dbReference type="GO" id="GO:0045095">
    <property type="term" value="C:keratin filament"/>
    <property type="evidence" value="ECO:0007669"/>
    <property type="project" value="InterPro"/>
</dbReference>
<evidence type="ECO:0000313" key="7">
    <source>
        <dbReference type="Ensembl" id="ENSOMYP00000117898.1"/>
    </source>
</evidence>